<dbReference type="Proteomes" id="UP000887013">
    <property type="component" value="Unassembled WGS sequence"/>
</dbReference>
<dbReference type="OrthoDB" id="10359759at2759"/>
<dbReference type="AlphaFoldDB" id="A0A8X6ND61"/>
<keyword evidence="2" id="KW-1185">Reference proteome</keyword>
<name>A0A8X6ND61_NEPPI</name>
<comment type="caution">
    <text evidence="1">The sequence shown here is derived from an EMBL/GenBank/DDBJ whole genome shotgun (WGS) entry which is preliminary data.</text>
</comment>
<proteinExistence type="predicted"/>
<organism evidence="1 2">
    <name type="scientific">Nephila pilipes</name>
    <name type="common">Giant wood spider</name>
    <name type="synonym">Nephila maculata</name>
    <dbReference type="NCBI Taxonomy" id="299642"/>
    <lineage>
        <taxon>Eukaryota</taxon>
        <taxon>Metazoa</taxon>
        <taxon>Ecdysozoa</taxon>
        <taxon>Arthropoda</taxon>
        <taxon>Chelicerata</taxon>
        <taxon>Arachnida</taxon>
        <taxon>Araneae</taxon>
        <taxon>Araneomorphae</taxon>
        <taxon>Entelegynae</taxon>
        <taxon>Araneoidea</taxon>
        <taxon>Nephilidae</taxon>
        <taxon>Nephila</taxon>
    </lineage>
</organism>
<sequence length="69" mass="7554">MENTIIALRNWKSLAISLFGGNEMDPADGIFMGCDDPWETLRAINDSVERMMHGNETAIGKGVGSMHIS</sequence>
<gene>
    <name evidence="1" type="ORF">NPIL_160851</name>
</gene>
<dbReference type="EMBL" id="BMAW01103076">
    <property type="protein sequence ID" value="GFT07183.1"/>
    <property type="molecule type" value="Genomic_DNA"/>
</dbReference>
<protein>
    <submittedName>
        <fullName evidence="1">Uncharacterized protein</fullName>
    </submittedName>
</protein>
<reference evidence="1" key="1">
    <citation type="submission" date="2020-08" db="EMBL/GenBank/DDBJ databases">
        <title>Multicomponent nature underlies the extraordinary mechanical properties of spider dragline silk.</title>
        <authorList>
            <person name="Kono N."/>
            <person name="Nakamura H."/>
            <person name="Mori M."/>
            <person name="Yoshida Y."/>
            <person name="Ohtoshi R."/>
            <person name="Malay A.D."/>
            <person name="Moran D.A.P."/>
            <person name="Tomita M."/>
            <person name="Numata K."/>
            <person name="Arakawa K."/>
        </authorList>
    </citation>
    <scope>NUCLEOTIDE SEQUENCE</scope>
</reference>
<accession>A0A8X6ND61</accession>
<evidence type="ECO:0000313" key="1">
    <source>
        <dbReference type="EMBL" id="GFT07183.1"/>
    </source>
</evidence>
<evidence type="ECO:0000313" key="2">
    <source>
        <dbReference type="Proteomes" id="UP000887013"/>
    </source>
</evidence>